<dbReference type="SMART" id="SM00387">
    <property type="entry name" value="HATPase_c"/>
    <property type="match status" value="1"/>
</dbReference>
<dbReference type="Pfam" id="PF00512">
    <property type="entry name" value="HisKA"/>
    <property type="match status" value="1"/>
</dbReference>
<keyword evidence="6" id="KW-0808">Transferase</keyword>
<dbReference type="RefSeq" id="WP_307355382.1">
    <property type="nucleotide sequence ID" value="NZ_BAAACJ010000032.1"/>
</dbReference>
<dbReference type="Proteomes" id="UP001224418">
    <property type="component" value="Unassembled WGS sequence"/>
</dbReference>
<evidence type="ECO:0000256" key="4">
    <source>
        <dbReference type="ARBA" id="ARBA00022475"/>
    </source>
</evidence>
<dbReference type="InterPro" id="IPR036097">
    <property type="entry name" value="HisK_dim/P_sf"/>
</dbReference>
<evidence type="ECO:0000256" key="7">
    <source>
        <dbReference type="ARBA" id="ARBA00022692"/>
    </source>
</evidence>
<evidence type="ECO:0000259" key="16">
    <source>
        <dbReference type="PROSITE" id="PS50885"/>
    </source>
</evidence>
<dbReference type="SMART" id="SM00388">
    <property type="entry name" value="HisKA"/>
    <property type="match status" value="1"/>
</dbReference>
<proteinExistence type="predicted"/>
<keyword evidence="5" id="KW-0597">Phosphoprotein</keyword>
<dbReference type="PROSITE" id="PS50109">
    <property type="entry name" value="HIS_KIN"/>
    <property type="match status" value="1"/>
</dbReference>
<evidence type="ECO:0000256" key="8">
    <source>
        <dbReference type="ARBA" id="ARBA00022741"/>
    </source>
</evidence>
<keyword evidence="11 14" id="KW-1133">Transmembrane helix</keyword>
<dbReference type="EC" id="2.7.13.3" evidence="3"/>
<dbReference type="InterPro" id="IPR036890">
    <property type="entry name" value="HATPase_C_sf"/>
</dbReference>
<evidence type="ECO:0000256" key="6">
    <source>
        <dbReference type="ARBA" id="ARBA00022679"/>
    </source>
</evidence>
<feature type="domain" description="HAMP" evidence="16">
    <location>
        <begin position="188"/>
        <end position="240"/>
    </location>
</feature>
<comment type="caution">
    <text evidence="17">The sequence shown here is derived from an EMBL/GenBank/DDBJ whole genome shotgun (WGS) entry which is preliminary data.</text>
</comment>
<keyword evidence="12" id="KW-0902">Two-component regulatory system</keyword>
<keyword evidence="10" id="KW-0067">ATP-binding</keyword>
<organism evidence="17 18">
    <name type="scientific">Hathewaya limosa</name>
    <name type="common">Clostridium limosum</name>
    <dbReference type="NCBI Taxonomy" id="1536"/>
    <lineage>
        <taxon>Bacteria</taxon>
        <taxon>Bacillati</taxon>
        <taxon>Bacillota</taxon>
        <taxon>Clostridia</taxon>
        <taxon>Eubacteriales</taxon>
        <taxon>Clostridiaceae</taxon>
        <taxon>Hathewaya</taxon>
    </lineage>
</organism>
<accession>A0ABU0JQB8</accession>
<dbReference type="InterPro" id="IPR003661">
    <property type="entry name" value="HisK_dim/P_dom"/>
</dbReference>
<dbReference type="PROSITE" id="PS50885">
    <property type="entry name" value="HAMP"/>
    <property type="match status" value="1"/>
</dbReference>
<evidence type="ECO:0000313" key="17">
    <source>
        <dbReference type="EMBL" id="MDQ0479287.1"/>
    </source>
</evidence>
<dbReference type="InterPro" id="IPR003594">
    <property type="entry name" value="HATPase_dom"/>
</dbReference>
<feature type="transmembrane region" description="Helical" evidence="14">
    <location>
        <begin position="161"/>
        <end position="187"/>
    </location>
</feature>
<dbReference type="InterPro" id="IPR005467">
    <property type="entry name" value="His_kinase_dom"/>
</dbReference>
<dbReference type="PRINTS" id="PR00344">
    <property type="entry name" value="BCTRLSENSOR"/>
</dbReference>
<dbReference type="SUPFAM" id="SSF55874">
    <property type="entry name" value="ATPase domain of HSP90 chaperone/DNA topoisomerase II/histidine kinase"/>
    <property type="match status" value="1"/>
</dbReference>
<keyword evidence="7 14" id="KW-0812">Transmembrane</keyword>
<evidence type="ECO:0000256" key="3">
    <source>
        <dbReference type="ARBA" id="ARBA00012438"/>
    </source>
</evidence>
<comment type="subcellular location">
    <subcellularLocation>
        <location evidence="2">Cell membrane</location>
        <topology evidence="2">Multi-pass membrane protein</topology>
    </subcellularLocation>
</comment>
<dbReference type="Pfam" id="PF02518">
    <property type="entry name" value="HATPase_c"/>
    <property type="match status" value="1"/>
</dbReference>
<feature type="transmembrane region" description="Helical" evidence="14">
    <location>
        <begin position="12"/>
        <end position="35"/>
    </location>
</feature>
<keyword evidence="13 14" id="KW-0472">Membrane</keyword>
<dbReference type="PANTHER" id="PTHR45528:SF1">
    <property type="entry name" value="SENSOR HISTIDINE KINASE CPXA"/>
    <property type="match status" value="1"/>
</dbReference>
<evidence type="ECO:0000256" key="2">
    <source>
        <dbReference type="ARBA" id="ARBA00004651"/>
    </source>
</evidence>
<keyword evidence="8" id="KW-0547">Nucleotide-binding</keyword>
<dbReference type="Gene3D" id="1.10.8.500">
    <property type="entry name" value="HAMP domain in histidine kinase"/>
    <property type="match status" value="1"/>
</dbReference>
<dbReference type="Gene3D" id="1.10.287.130">
    <property type="match status" value="1"/>
</dbReference>
<dbReference type="SMART" id="SM00304">
    <property type="entry name" value="HAMP"/>
    <property type="match status" value="1"/>
</dbReference>
<dbReference type="InterPro" id="IPR003660">
    <property type="entry name" value="HAMP_dom"/>
</dbReference>
<dbReference type="Gene3D" id="3.30.565.10">
    <property type="entry name" value="Histidine kinase-like ATPase, C-terminal domain"/>
    <property type="match status" value="1"/>
</dbReference>
<keyword evidence="9 17" id="KW-0418">Kinase</keyword>
<dbReference type="GO" id="GO:0016301">
    <property type="term" value="F:kinase activity"/>
    <property type="evidence" value="ECO:0007669"/>
    <property type="project" value="UniProtKB-KW"/>
</dbReference>
<evidence type="ECO:0000256" key="14">
    <source>
        <dbReference type="SAM" id="Phobius"/>
    </source>
</evidence>
<keyword evidence="18" id="KW-1185">Reference proteome</keyword>
<evidence type="ECO:0000256" key="9">
    <source>
        <dbReference type="ARBA" id="ARBA00022777"/>
    </source>
</evidence>
<evidence type="ECO:0000256" key="1">
    <source>
        <dbReference type="ARBA" id="ARBA00000085"/>
    </source>
</evidence>
<evidence type="ECO:0000313" key="18">
    <source>
        <dbReference type="Proteomes" id="UP001224418"/>
    </source>
</evidence>
<sequence length="460" mass="52180">MKSIRKKLTKSYVKVILFSIVVLEIILFSFIRFYFYNNLEENLLSQIKTSAEFYNRYFSSSTLEENIISNVDIFWKQTPAQVQIIDTKGKILMDSIGVRNYEKLDTTDYKKALHNQYGVWTGKVSYYDKGVMALSYPLKSENNVIGVLRFVTSLEEVNKNILGIMILFLIIGAIVIFVGSLVSLVVANSIVEPIKGLTVVAEKMANGDFKARSEVNCEDEIGKLSHTLNYMAEEIEKKDNLKNNFISSVSHELRTPLTAIKGWAVVLNSDGMDKDTLGEGLNIIEKESDRLSNMVEELLDFSRFVSNKVTIKKEEFSVEALAKYLETYLKPRANREKINFKVICEHNLPTIMVDKNRLKQVCINIIDNAFKFTPENGEVAFKAYKKNNELVIEVQDTGCGISEEELPKVKEKFYKGKSSKSQNGIGLSICDEIIKLHNGEFIIESELGKGTKVLVKLKLS</sequence>
<keyword evidence="4" id="KW-1003">Cell membrane</keyword>
<name>A0ABU0JQB8_HATLI</name>
<dbReference type="SUPFAM" id="SSF47384">
    <property type="entry name" value="Homodimeric domain of signal transducing histidine kinase"/>
    <property type="match status" value="1"/>
</dbReference>
<dbReference type="CDD" id="cd06225">
    <property type="entry name" value="HAMP"/>
    <property type="match status" value="1"/>
</dbReference>
<evidence type="ECO:0000256" key="10">
    <source>
        <dbReference type="ARBA" id="ARBA00022840"/>
    </source>
</evidence>
<dbReference type="EMBL" id="JAUSWN010000007">
    <property type="protein sequence ID" value="MDQ0479287.1"/>
    <property type="molecule type" value="Genomic_DNA"/>
</dbReference>
<dbReference type="PANTHER" id="PTHR45528">
    <property type="entry name" value="SENSOR HISTIDINE KINASE CPXA"/>
    <property type="match status" value="1"/>
</dbReference>
<dbReference type="SUPFAM" id="SSF158472">
    <property type="entry name" value="HAMP domain-like"/>
    <property type="match status" value="1"/>
</dbReference>
<reference evidence="17 18" key="1">
    <citation type="submission" date="2023-07" db="EMBL/GenBank/DDBJ databases">
        <title>Genomic Encyclopedia of Type Strains, Phase IV (KMG-IV): sequencing the most valuable type-strain genomes for metagenomic binning, comparative biology and taxonomic classification.</title>
        <authorList>
            <person name="Goeker M."/>
        </authorList>
    </citation>
    <scope>NUCLEOTIDE SEQUENCE [LARGE SCALE GENOMIC DNA]</scope>
    <source>
        <strain evidence="17 18">DSM 1400</strain>
    </source>
</reference>
<dbReference type="Pfam" id="PF00672">
    <property type="entry name" value="HAMP"/>
    <property type="match status" value="1"/>
</dbReference>
<protein>
    <recommendedName>
        <fullName evidence="3">histidine kinase</fullName>
        <ecNumber evidence="3">2.7.13.3</ecNumber>
    </recommendedName>
</protein>
<gene>
    <name evidence="17" type="ORF">QOZ93_001028</name>
</gene>
<dbReference type="CDD" id="cd00082">
    <property type="entry name" value="HisKA"/>
    <property type="match status" value="1"/>
</dbReference>
<evidence type="ECO:0000256" key="12">
    <source>
        <dbReference type="ARBA" id="ARBA00023012"/>
    </source>
</evidence>
<evidence type="ECO:0000256" key="5">
    <source>
        <dbReference type="ARBA" id="ARBA00022553"/>
    </source>
</evidence>
<dbReference type="InterPro" id="IPR050398">
    <property type="entry name" value="HssS/ArlS-like"/>
</dbReference>
<evidence type="ECO:0000256" key="13">
    <source>
        <dbReference type="ARBA" id="ARBA00023136"/>
    </source>
</evidence>
<comment type="catalytic activity">
    <reaction evidence="1">
        <text>ATP + protein L-histidine = ADP + protein N-phospho-L-histidine.</text>
        <dbReference type="EC" id="2.7.13.3"/>
    </reaction>
</comment>
<feature type="domain" description="Histidine kinase" evidence="15">
    <location>
        <begin position="248"/>
        <end position="460"/>
    </location>
</feature>
<evidence type="ECO:0000259" key="15">
    <source>
        <dbReference type="PROSITE" id="PS50109"/>
    </source>
</evidence>
<dbReference type="Gene3D" id="3.30.450.20">
    <property type="entry name" value="PAS domain"/>
    <property type="match status" value="1"/>
</dbReference>
<evidence type="ECO:0000256" key="11">
    <source>
        <dbReference type="ARBA" id="ARBA00022989"/>
    </source>
</evidence>
<dbReference type="InterPro" id="IPR004358">
    <property type="entry name" value="Sig_transdc_His_kin-like_C"/>
</dbReference>